<feature type="transmembrane region" description="Helical" evidence="2">
    <location>
        <begin position="29"/>
        <end position="51"/>
    </location>
</feature>
<keyword evidence="2" id="KW-1133">Transmembrane helix</keyword>
<reference evidence="6" key="1">
    <citation type="journal article" date="2019" name="Int. J. Syst. Evol. Microbiol.">
        <title>The Global Catalogue of Microorganisms (GCM) 10K type strain sequencing project: providing services to taxonomists for standard genome sequencing and annotation.</title>
        <authorList>
            <consortium name="The Broad Institute Genomics Platform"/>
            <consortium name="The Broad Institute Genome Sequencing Center for Infectious Disease"/>
            <person name="Wu L."/>
            <person name="Ma J."/>
        </authorList>
    </citation>
    <scope>NUCLEOTIDE SEQUENCE [LARGE SCALE GENOMIC DNA]</scope>
    <source>
        <strain evidence="6">JCM 31037</strain>
    </source>
</reference>
<protein>
    <submittedName>
        <fullName evidence="5">Alpha/beta hydrolase</fullName>
    </submittedName>
</protein>
<feature type="domain" description="Peptidase S9 prolyl oligopeptidase catalytic" evidence="3">
    <location>
        <begin position="280"/>
        <end position="350"/>
    </location>
</feature>
<dbReference type="Pfam" id="PF20434">
    <property type="entry name" value="BD-FAE"/>
    <property type="match status" value="1"/>
</dbReference>
<keyword evidence="2" id="KW-0472">Membrane</keyword>
<keyword evidence="6" id="KW-1185">Reference proteome</keyword>
<dbReference type="InterPro" id="IPR029058">
    <property type="entry name" value="AB_hydrolase_fold"/>
</dbReference>
<dbReference type="Pfam" id="PF00326">
    <property type="entry name" value="Peptidase_S9"/>
    <property type="match status" value="1"/>
</dbReference>
<dbReference type="RefSeq" id="WP_377576097.1">
    <property type="nucleotide sequence ID" value="NZ_JBHTMP010000059.1"/>
</dbReference>
<dbReference type="Gene3D" id="3.40.50.1820">
    <property type="entry name" value="alpha/beta hydrolase"/>
    <property type="match status" value="1"/>
</dbReference>
<evidence type="ECO:0000259" key="4">
    <source>
        <dbReference type="Pfam" id="PF20434"/>
    </source>
</evidence>
<dbReference type="SUPFAM" id="SSF53474">
    <property type="entry name" value="alpha/beta-Hydrolases"/>
    <property type="match status" value="1"/>
</dbReference>
<dbReference type="GO" id="GO:0016787">
    <property type="term" value="F:hydrolase activity"/>
    <property type="evidence" value="ECO:0007669"/>
    <property type="project" value="UniProtKB-KW"/>
</dbReference>
<evidence type="ECO:0000259" key="3">
    <source>
        <dbReference type="Pfam" id="PF00326"/>
    </source>
</evidence>
<dbReference type="InterPro" id="IPR050300">
    <property type="entry name" value="GDXG_lipolytic_enzyme"/>
</dbReference>
<keyword evidence="1 5" id="KW-0378">Hydrolase</keyword>
<evidence type="ECO:0000313" key="6">
    <source>
        <dbReference type="Proteomes" id="UP001597260"/>
    </source>
</evidence>
<accession>A0ABW3YK07</accession>
<dbReference type="PANTHER" id="PTHR48081:SF33">
    <property type="entry name" value="KYNURENINE FORMAMIDASE"/>
    <property type="match status" value="1"/>
</dbReference>
<gene>
    <name evidence="5" type="ORF">ACFQ4H_27460</name>
</gene>
<feature type="transmembrane region" description="Helical" evidence="2">
    <location>
        <begin position="66"/>
        <end position="87"/>
    </location>
</feature>
<dbReference type="InterPro" id="IPR001375">
    <property type="entry name" value="Peptidase_S9_cat"/>
</dbReference>
<feature type="transmembrane region" description="Helical" evidence="2">
    <location>
        <begin position="6"/>
        <end position="22"/>
    </location>
</feature>
<proteinExistence type="predicted"/>
<evidence type="ECO:0000313" key="5">
    <source>
        <dbReference type="EMBL" id="MFD1324828.1"/>
    </source>
</evidence>
<evidence type="ECO:0000256" key="2">
    <source>
        <dbReference type="SAM" id="Phobius"/>
    </source>
</evidence>
<dbReference type="PANTHER" id="PTHR48081">
    <property type="entry name" value="AB HYDROLASE SUPERFAMILY PROTEIN C4A8.06C"/>
    <property type="match status" value="1"/>
</dbReference>
<organism evidence="5 6">
    <name type="scientific">Micromonospora sonneratiae</name>
    <dbReference type="NCBI Taxonomy" id="1184706"/>
    <lineage>
        <taxon>Bacteria</taxon>
        <taxon>Bacillati</taxon>
        <taxon>Actinomycetota</taxon>
        <taxon>Actinomycetes</taxon>
        <taxon>Micromonosporales</taxon>
        <taxon>Micromonosporaceae</taxon>
        <taxon>Micromonospora</taxon>
    </lineage>
</organism>
<comment type="caution">
    <text evidence="5">The sequence shown here is derived from an EMBL/GenBank/DDBJ whole genome shotgun (WGS) entry which is preliminary data.</text>
</comment>
<sequence>MPWGYLVSTVFMGVWVLAVMAVRRPPRPLTTAFFYLGFVNELPFLAAYWLIGSTALAGAQGDLNTTIGWLAFAISLVTLGGLTVLAVRALPTGRVIRQALAEQSGPLPAHPRIRVSVLPTLLWPFLRRRFDVRRTPNLRYGDAELNTLDLYRHRARGSSRPVFVHLHGGGFVGGRKNQESLPLIYHLARSGWLCISANYRLSPAASRLDQLDDVRKIINWVHGEAHRYGGDPETIVLAGGSAGAYLAARATLTSPEPAIKAVVMLYAGYGDLATTTVPPDTPPFLIIHGTHDVLIPVEQARRFAAHLRTRSPNPVVYAELPDAGHTFDIYHSLRSRAVTEGTRAFLGKVLTTR</sequence>
<feature type="domain" description="BD-FAE-like" evidence="4">
    <location>
        <begin position="148"/>
        <end position="256"/>
    </location>
</feature>
<evidence type="ECO:0000256" key="1">
    <source>
        <dbReference type="ARBA" id="ARBA00022801"/>
    </source>
</evidence>
<dbReference type="Proteomes" id="UP001597260">
    <property type="component" value="Unassembled WGS sequence"/>
</dbReference>
<name>A0ABW3YK07_9ACTN</name>
<dbReference type="EMBL" id="JBHTMP010000059">
    <property type="protein sequence ID" value="MFD1324828.1"/>
    <property type="molecule type" value="Genomic_DNA"/>
</dbReference>
<keyword evidence="2" id="KW-0812">Transmembrane</keyword>
<dbReference type="InterPro" id="IPR049492">
    <property type="entry name" value="BD-FAE-like_dom"/>
</dbReference>